<protein>
    <submittedName>
        <fullName evidence="9">NADH oxidase</fullName>
    </submittedName>
</protein>
<dbReference type="RefSeq" id="WP_011821973.1">
    <property type="nucleotide sequence ID" value="NC_008818.1"/>
</dbReference>
<dbReference type="Pfam" id="PF02852">
    <property type="entry name" value="Pyr_redox_dim"/>
    <property type="match status" value="1"/>
</dbReference>
<reference evidence="9 10" key="1">
    <citation type="journal article" date="2007" name="Archaea">
        <title>The genome of Hyperthermus butylicus: a sulfur-reducing, peptide fermenting, neutrophilic Crenarchaeote growing up to 108 degrees C.</title>
        <authorList>
            <person name="Brugger K."/>
            <person name="Chen L."/>
            <person name="Stark M."/>
            <person name="Zibat A."/>
            <person name="Redder P."/>
            <person name="Ruepp A."/>
            <person name="Awayez M."/>
            <person name="She Q."/>
            <person name="Garrett R.A."/>
            <person name="Klenk H.P."/>
        </authorList>
    </citation>
    <scope>NUCLEOTIDE SEQUENCE [LARGE SCALE GENOMIC DNA]</scope>
    <source>
        <strain evidence="10">DSM 5456 / JCM 9403 / PLM1-5</strain>
    </source>
</reference>
<dbReference type="InterPro" id="IPR004099">
    <property type="entry name" value="Pyr_nucl-diS_OxRdtase_dimer"/>
</dbReference>
<dbReference type="GeneID" id="4782666"/>
<keyword evidence="4" id="KW-0274">FAD</keyword>
<dbReference type="InterPro" id="IPR036188">
    <property type="entry name" value="FAD/NAD-bd_sf"/>
</dbReference>
<dbReference type="GO" id="GO:0016491">
    <property type="term" value="F:oxidoreductase activity"/>
    <property type="evidence" value="ECO:0007669"/>
    <property type="project" value="UniProtKB-KW"/>
</dbReference>
<evidence type="ECO:0000256" key="1">
    <source>
        <dbReference type="ARBA" id="ARBA00001974"/>
    </source>
</evidence>
<dbReference type="Gene3D" id="3.50.50.60">
    <property type="entry name" value="FAD/NAD(P)-binding domain"/>
    <property type="match status" value="2"/>
</dbReference>
<dbReference type="PRINTS" id="PR00368">
    <property type="entry name" value="FADPNR"/>
</dbReference>
<evidence type="ECO:0000256" key="4">
    <source>
        <dbReference type="ARBA" id="ARBA00022827"/>
    </source>
</evidence>
<dbReference type="STRING" id="415426.Hbut_0802"/>
<dbReference type="InterPro" id="IPR050260">
    <property type="entry name" value="FAD-bd_OxRdtase"/>
</dbReference>
<evidence type="ECO:0000256" key="2">
    <source>
        <dbReference type="ARBA" id="ARBA00009130"/>
    </source>
</evidence>
<comment type="similarity">
    <text evidence="2">Belongs to the class-III pyridine nucleotide-disulfide oxidoreductase family.</text>
</comment>
<evidence type="ECO:0000259" key="7">
    <source>
        <dbReference type="Pfam" id="PF02852"/>
    </source>
</evidence>
<evidence type="ECO:0000256" key="6">
    <source>
        <dbReference type="ARBA" id="ARBA00023284"/>
    </source>
</evidence>
<gene>
    <name evidence="9" type="ordered locus">Hbut_0802</name>
</gene>
<dbReference type="AlphaFoldDB" id="A2BKZ4"/>
<dbReference type="eggNOG" id="arCOG01069">
    <property type="taxonomic scope" value="Archaea"/>
</dbReference>
<dbReference type="PANTHER" id="PTHR43429:SF1">
    <property type="entry name" value="NAD(P)H SULFUR OXIDOREDUCTASE (COA-DEPENDENT)"/>
    <property type="match status" value="1"/>
</dbReference>
<evidence type="ECO:0000256" key="3">
    <source>
        <dbReference type="ARBA" id="ARBA00022630"/>
    </source>
</evidence>
<dbReference type="Pfam" id="PF07992">
    <property type="entry name" value="Pyr_redox_2"/>
    <property type="match status" value="1"/>
</dbReference>
<evidence type="ECO:0000313" key="10">
    <source>
        <dbReference type="Proteomes" id="UP000002593"/>
    </source>
</evidence>
<dbReference type="InterPro" id="IPR016156">
    <property type="entry name" value="FAD/NAD-linked_Rdtase_dimer_sf"/>
</dbReference>
<feature type="domain" description="Pyridine nucleotide-disulphide oxidoreductase dimerisation" evidence="7">
    <location>
        <begin position="339"/>
        <end position="435"/>
    </location>
</feature>
<dbReference type="EMBL" id="CP000493">
    <property type="protein sequence ID" value="ABM80655.1"/>
    <property type="molecule type" value="Genomic_DNA"/>
</dbReference>
<name>A2BKZ4_HYPBU</name>
<dbReference type="OrthoDB" id="27922at2157"/>
<organism evidence="9 10">
    <name type="scientific">Hyperthermus butylicus (strain DSM 5456 / JCM 9403 / PLM1-5)</name>
    <dbReference type="NCBI Taxonomy" id="415426"/>
    <lineage>
        <taxon>Archaea</taxon>
        <taxon>Thermoproteota</taxon>
        <taxon>Thermoprotei</taxon>
        <taxon>Desulfurococcales</taxon>
        <taxon>Pyrodictiaceae</taxon>
        <taxon>Hyperthermus</taxon>
    </lineage>
</organism>
<dbReference type="HOGENOM" id="CLU_003291_1_3_2"/>
<dbReference type="PANTHER" id="PTHR43429">
    <property type="entry name" value="PYRIDINE NUCLEOTIDE-DISULFIDE OXIDOREDUCTASE DOMAIN-CONTAINING"/>
    <property type="match status" value="1"/>
</dbReference>
<proteinExistence type="inferred from homology"/>
<sequence>MLRVAVIGGGAAGMATASRVKRLLRDRAEVVVFEKTPWVSFALCGTPYYLSCKVKTLNDLLHYPLEEFTEKRGINVMLRTEVTDVELDARRLRYRRLDTGETGVYEFDYVVFATGARPRAPKNWLRFRNVFTLHSLADADRLREAVVRDSVRRVIVIGAGYTGIEAADNIALLGRRVVIVHSSKRILSRSLDPDIAEKVEERAKTAGIEFVLGRSVVDVEGSEGYARSVVLDNGEKMYGDLFVVSMGIEPNVELARRAGVRIGGTGAIWVDTRLRTSREEAYAVGDVAETVDILTGERIWWPFATAANKMGFVAGTNIAGGDAFFPGVVRTRAMGAFGLYIAGTGLLEEEARRMGFDVVTATLTAHTRARYMGHGPEIVLKVLADANTGMLLGAQALSEDPSAFWRIAVVATLLMKKASVWDLFNADIGYWPGVNTVWDPLVVAARLLLRRLGTRPREVSRQDTGSKGA</sequence>
<dbReference type="SUPFAM" id="SSF51905">
    <property type="entry name" value="FAD/NAD(P)-binding domain"/>
    <property type="match status" value="1"/>
</dbReference>
<evidence type="ECO:0000256" key="5">
    <source>
        <dbReference type="ARBA" id="ARBA00023002"/>
    </source>
</evidence>
<dbReference type="KEGG" id="hbu:Hbut_0802"/>
<evidence type="ECO:0000259" key="8">
    <source>
        <dbReference type="Pfam" id="PF07992"/>
    </source>
</evidence>
<comment type="cofactor">
    <cofactor evidence="1">
        <name>FAD</name>
        <dbReference type="ChEBI" id="CHEBI:57692"/>
    </cofactor>
</comment>
<keyword evidence="5" id="KW-0560">Oxidoreductase</keyword>
<dbReference type="Proteomes" id="UP000002593">
    <property type="component" value="Chromosome"/>
</dbReference>
<dbReference type="EnsemblBacteria" id="ABM80655">
    <property type="protein sequence ID" value="ABM80655"/>
    <property type="gene ID" value="Hbut_0802"/>
</dbReference>
<dbReference type="SUPFAM" id="SSF55424">
    <property type="entry name" value="FAD/NAD-linked reductases, dimerisation (C-terminal) domain"/>
    <property type="match status" value="1"/>
</dbReference>
<accession>A2BKZ4</accession>
<evidence type="ECO:0000313" key="9">
    <source>
        <dbReference type="EMBL" id="ABM80655.1"/>
    </source>
</evidence>
<feature type="domain" description="FAD/NAD(P)-binding" evidence="8">
    <location>
        <begin position="3"/>
        <end position="293"/>
    </location>
</feature>
<dbReference type="PRINTS" id="PR00411">
    <property type="entry name" value="PNDRDTASEI"/>
</dbReference>
<dbReference type="InterPro" id="IPR023753">
    <property type="entry name" value="FAD/NAD-binding_dom"/>
</dbReference>
<keyword evidence="3" id="KW-0285">Flavoprotein</keyword>
<keyword evidence="6" id="KW-0676">Redox-active center</keyword>
<keyword evidence="10" id="KW-1185">Reference proteome</keyword>